<dbReference type="InterPro" id="IPR027417">
    <property type="entry name" value="P-loop_NTPase"/>
</dbReference>
<keyword evidence="3" id="KW-1185">Reference proteome</keyword>
<evidence type="ECO:0000256" key="1">
    <source>
        <dbReference type="SAM" id="MobiDB-lite"/>
    </source>
</evidence>
<organism evidence="2 3">
    <name type="scientific">Acetobacter sicerae</name>
    <dbReference type="NCBI Taxonomy" id="85325"/>
    <lineage>
        <taxon>Bacteria</taxon>
        <taxon>Pseudomonadati</taxon>
        <taxon>Pseudomonadota</taxon>
        <taxon>Alphaproteobacteria</taxon>
        <taxon>Acetobacterales</taxon>
        <taxon>Acetobacteraceae</taxon>
        <taxon>Acetobacter</taxon>
    </lineage>
</organism>
<evidence type="ECO:0000313" key="3">
    <source>
        <dbReference type="Proteomes" id="UP001521074"/>
    </source>
</evidence>
<evidence type="ECO:0000313" key="2">
    <source>
        <dbReference type="EMBL" id="MCE0743838.1"/>
    </source>
</evidence>
<dbReference type="PIRSF" id="PIRSF034285">
    <property type="entry name" value="UCP034285"/>
    <property type="match status" value="1"/>
</dbReference>
<protein>
    <submittedName>
        <fullName evidence="2">Damage-inducible protein</fullName>
    </submittedName>
</protein>
<gene>
    <name evidence="2" type="ORF">LWC05_08020</name>
</gene>
<reference evidence="2 3" key="1">
    <citation type="submission" date="2021-12" db="EMBL/GenBank/DDBJ databases">
        <title>Genome sequence of Acetobacter sicerae DmPark20a_162.</title>
        <authorList>
            <person name="Chaston J.M."/>
        </authorList>
    </citation>
    <scope>NUCLEOTIDE SEQUENCE [LARGE SCALE GENOMIC DNA]</scope>
    <source>
        <strain evidence="2 3">DmPark20a_162</strain>
    </source>
</reference>
<proteinExistence type="predicted"/>
<dbReference type="Gene3D" id="3.40.50.300">
    <property type="entry name" value="P-loop containing nucleotide triphosphate hydrolases"/>
    <property type="match status" value="1"/>
</dbReference>
<name>A0ABS8VUU3_9PROT</name>
<dbReference type="Proteomes" id="UP001521074">
    <property type="component" value="Unassembled WGS sequence"/>
</dbReference>
<accession>A0ABS8VUU3</accession>
<feature type="region of interest" description="Disordered" evidence="1">
    <location>
        <begin position="234"/>
        <end position="271"/>
    </location>
</feature>
<sequence length="271" mass="28544">MTAETHKKPGLETLRAAISRLEGQTSRKRATLPFGLAEIDRRLPGGGLTLGALHEIAGGGNDALNAAAAARFAAGIAARTQGQVLWIVTVADLFTPALQQVGLPPSRVLFVESGTDRDVLACFEEGLRHPGLGAVVAEVGRLTMTASRRLQLAAESGGGIGLALRRWRRQRDAADFGQPTASTTRWRVSLLPSAPLPVQGVGESRWLLELIRTRSGESADFEVEVRNGQAGLRIAGSPDKTAGAEANHGDLASVLGHRPAPPRAGRRRASA</sequence>
<dbReference type="SUPFAM" id="SSF52540">
    <property type="entry name" value="P-loop containing nucleoside triphosphate hydrolases"/>
    <property type="match status" value="1"/>
</dbReference>
<dbReference type="RefSeq" id="WP_232877465.1">
    <property type="nucleotide sequence ID" value="NZ_JAJSOJ010000024.1"/>
</dbReference>
<dbReference type="InterPro" id="IPR017026">
    <property type="entry name" value="ImuA"/>
</dbReference>
<dbReference type="EMBL" id="JAJSOJ010000024">
    <property type="protein sequence ID" value="MCE0743838.1"/>
    <property type="molecule type" value="Genomic_DNA"/>
</dbReference>
<comment type="caution">
    <text evidence="2">The sequence shown here is derived from an EMBL/GenBank/DDBJ whole genome shotgun (WGS) entry which is preliminary data.</text>
</comment>